<gene>
    <name evidence="2" type="ORF">LCGC14_0214540</name>
</gene>
<accession>A0A0F9WZ99</accession>
<comment type="caution">
    <text evidence="2">The sequence shown here is derived from an EMBL/GenBank/DDBJ whole genome shotgun (WGS) entry which is preliminary data.</text>
</comment>
<dbReference type="PROSITE" id="PS00409">
    <property type="entry name" value="PROKAR_NTER_METHYL"/>
    <property type="match status" value="1"/>
</dbReference>
<evidence type="ECO:0000256" key="1">
    <source>
        <dbReference type="SAM" id="Phobius"/>
    </source>
</evidence>
<keyword evidence="1" id="KW-0472">Membrane</keyword>
<dbReference type="EMBL" id="LAZR01000100">
    <property type="protein sequence ID" value="KKN91781.1"/>
    <property type="molecule type" value="Genomic_DNA"/>
</dbReference>
<sequence>MKQCGNVTPKRNQRFLTGQATNRGFTLIELLVVISIIVILTGIVLVSYRAGEQQLALQRAANKLAQDIRRVQEMAMSAKESQKIFPPGVPLGGYGIHLTRGENQYIIYSDGGNEKWGGAGDFIEENIGLEKGVFIKNIEPPAASFSINFKPPDPIIRIVDAAGVDKDNVAIILALEADSNKIKKIRVNKAGRIEID</sequence>
<organism evidence="2">
    <name type="scientific">marine sediment metagenome</name>
    <dbReference type="NCBI Taxonomy" id="412755"/>
    <lineage>
        <taxon>unclassified sequences</taxon>
        <taxon>metagenomes</taxon>
        <taxon>ecological metagenomes</taxon>
    </lineage>
</organism>
<dbReference type="InterPro" id="IPR012902">
    <property type="entry name" value="N_methyl_site"/>
</dbReference>
<dbReference type="InterPro" id="IPR045584">
    <property type="entry name" value="Pilin-like"/>
</dbReference>
<evidence type="ECO:0008006" key="3">
    <source>
        <dbReference type="Google" id="ProtNLM"/>
    </source>
</evidence>
<protein>
    <recommendedName>
        <fullName evidence="3">General secretion pathway GspH domain-containing protein</fullName>
    </recommendedName>
</protein>
<proteinExistence type="predicted"/>
<reference evidence="2" key="1">
    <citation type="journal article" date="2015" name="Nature">
        <title>Complex archaea that bridge the gap between prokaryotes and eukaryotes.</title>
        <authorList>
            <person name="Spang A."/>
            <person name="Saw J.H."/>
            <person name="Jorgensen S.L."/>
            <person name="Zaremba-Niedzwiedzka K."/>
            <person name="Martijn J."/>
            <person name="Lind A.E."/>
            <person name="van Eijk R."/>
            <person name="Schleper C."/>
            <person name="Guy L."/>
            <person name="Ettema T.J."/>
        </authorList>
    </citation>
    <scope>NUCLEOTIDE SEQUENCE</scope>
</reference>
<name>A0A0F9WZ99_9ZZZZ</name>
<dbReference type="SUPFAM" id="SSF54523">
    <property type="entry name" value="Pili subunits"/>
    <property type="match status" value="1"/>
</dbReference>
<dbReference type="Pfam" id="PF07963">
    <property type="entry name" value="N_methyl"/>
    <property type="match status" value="1"/>
</dbReference>
<feature type="transmembrane region" description="Helical" evidence="1">
    <location>
        <begin position="25"/>
        <end position="48"/>
    </location>
</feature>
<evidence type="ECO:0000313" key="2">
    <source>
        <dbReference type="EMBL" id="KKN91781.1"/>
    </source>
</evidence>
<keyword evidence="1" id="KW-1133">Transmembrane helix</keyword>
<keyword evidence="1" id="KW-0812">Transmembrane</keyword>
<dbReference type="Gene3D" id="3.30.700.10">
    <property type="entry name" value="Glycoprotein, Type 4 Pilin"/>
    <property type="match status" value="1"/>
</dbReference>
<dbReference type="NCBIfam" id="TIGR02532">
    <property type="entry name" value="IV_pilin_GFxxxE"/>
    <property type="match status" value="1"/>
</dbReference>
<dbReference type="AlphaFoldDB" id="A0A0F9WZ99"/>